<dbReference type="Proteomes" id="UP000295341">
    <property type="component" value="Unassembled WGS sequence"/>
</dbReference>
<feature type="transmembrane region" description="Helical" evidence="6">
    <location>
        <begin position="240"/>
        <end position="263"/>
    </location>
</feature>
<proteinExistence type="predicted"/>
<keyword evidence="4 6" id="KW-1133">Transmembrane helix</keyword>
<keyword evidence="5 6" id="KW-0472">Membrane</keyword>
<feature type="transmembrane region" description="Helical" evidence="6">
    <location>
        <begin position="344"/>
        <end position="366"/>
    </location>
</feature>
<evidence type="ECO:0000256" key="1">
    <source>
        <dbReference type="ARBA" id="ARBA00004141"/>
    </source>
</evidence>
<organism evidence="7 8">
    <name type="scientific">Panacagrimonas perspica</name>
    <dbReference type="NCBI Taxonomy" id="381431"/>
    <lineage>
        <taxon>Bacteria</taxon>
        <taxon>Pseudomonadati</taxon>
        <taxon>Pseudomonadota</taxon>
        <taxon>Gammaproteobacteria</taxon>
        <taxon>Nevskiales</taxon>
        <taxon>Nevskiaceae</taxon>
        <taxon>Panacagrimonas</taxon>
    </lineage>
</organism>
<dbReference type="PRINTS" id="PR00173">
    <property type="entry name" value="EDTRNSPORT"/>
</dbReference>
<sequence length="438" mass="45291">MSTAPVSDESRGWKMPALHWQVAAALVAAAVAGSLIGPQPDFIAGCTFVGKIFLNALKMVVVPLIVAAIISGLSSVADAGGLGRMGLKTLGYYLGTGLLAIVVGLLFINLLSPGIIDGKPAGPSIGLAQDTQAVVGKIEDKGAGEFLKVFELMFPPNIIEAAADGQMLGLICFSLLFGAFIMKLPEKAATVQRQFWSGLYDVMTGMTRLIMMFAPIGVFGLVSPIIAQTGWAAAGPLAKFVAAVLLALSTHMFITLPLVLRFVARVSPLAHFRAMWPAITTAFSTSSSAATLPVTIQCMEDKAGVPKSVTSFVLPIGTTVNTDGSALYEGAVVMFIAQCYGIDLSFGAQFLIVSTALLTAIGVAGIPSASLVAIAVILGAVGLPLEGIGLVLAVDRVLDMCRTSVNVFGDSCCAVTVARLEGEDGVLGEPSLRASRQA</sequence>
<evidence type="ECO:0000256" key="3">
    <source>
        <dbReference type="ARBA" id="ARBA00022692"/>
    </source>
</evidence>
<name>A0A4R7PB83_9GAMM</name>
<accession>A0A4R7PB83</accession>
<protein>
    <submittedName>
        <fullName evidence="7">Na+/H+-dicarboxylate symporter</fullName>
    </submittedName>
</protein>
<evidence type="ECO:0000256" key="2">
    <source>
        <dbReference type="ARBA" id="ARBA00022448"/>
    </source>
</evidence>
<evidence type="ECO:0000313" key="8">
    <source>
        <dbReference type="Proteomes" id="UP000295341"/>
    </source>
</evidence>
<dbReference type="Gene3D" id="1.10.3860.10">
    <property type="entry name" value="Sodium:dicarboxylate symporter"/>
    <property type="match status" value="1"/>
</dbReference>
<dbReference type="AlphaFoldDB" id="A0A4R7PB83"/>
<evidence type="ECO:0000256" key="5">
    <source>
        <dbReference type="ARBA" id="ARBA00023136"/>
    </source>
</evidence>
<dbReference type="SUPFAM" id="SSF118215">
    <property type="entry name" value="Proton glutamate symport protein"/>
    <property type="match status" value="1"/>
</dbReference>
<dbReference type="GO" id="GO:0005886">
    <property type="term" value="C:plasma membrane"/>
    <property type="evidence" value="ECO:0007669"/>
    <property type="project" value="TreeGrafter"/>
</dbReference>
<reference evidence="7 8" key="1">
    <citation type="submission" date="2019-03" db="EMBL/GenBank/DDBJ databases">
        <title>Genomic Encyclopedia of Type Strains, Phase IV (KMG-IV): sequencing the most valuable type-strain genomes for metagenomic binning, comparative biology and taxonomic classification.</title>
        <authorList>
            <person name="Goeker M."/>
        </authorList>
    </citation>
    <scope>NUCLEOTIDE SEQUENCE [LARGE SCALE GENOMIC DNA]</scope>
    <source>
        <strain evidence="7 8">DSM 26377</strain>
    </source>
</reference>
<dbReference type="GO" id="GO:0015175">
    <property type="term" value="F:neutral L-amino acid transmembrane transporter activity"/>
    <property type="evidence" value="ECO:0007669"/>
    <property type="project" value="TreeGrafter"/>
</dbReference>
<dbReference type="GO" id="GO:0005313">
    <property type="term" value="F:L-glutamate transmembrane transporter activity"/>
    <property type="evidence" value="ECO:0007669"/>
    <property type="project" value="TreeGrafter"/>
</dbReference>
<dbReference type="PANTHER" id="PTHR11958:SF63">
    <property type="entry name" value="AMINO ACID TRANSPORTER"/>
    <property type="match status" value="1"/>
</dbReference>
<feature type="transmembrane region" description="Helical" evidence="6">
    <location>
        <begin position="372"/>
        <end position="394"/>
    </location>
</feature>
<dbReference type="Pfam" id="PF00375">
    <property type="entry name" value="SDF"/>
    <property type="match status" value="1"/>
</dbReference>
<evidence type="ECO:0000256" key="6">
    <source>
        <dbReference type="SAM" id="Phobius"/>
    </source>
</evidence>
<feature type="transmembrane region" description="Helical" evidence="6">
    <location>
        <begin position="209"/>
        <end position="234"/>
    </location>
</feature>
<comment type="caution">
    <text evidence="7">The sequence shown here is derived from an EMBL/GenBank/DDBJ whole genome shotgun (WGS) entry which is preliminary data.</text>
</comment>
<feature type="transmembrane region" description="Helical" evidence="6">
    <location>
        <begin position="90"/>
        <end position="111"/>
    </location>
</feature>
<keyword evidence="2" id="KW-0813">Transport</keyword>
<keyword evidence="3 6" id="KW-0812">Transmembrane</keyword>
<feature type="transmembrane region" description="Helical" evidence="6">
    <location>
        <begin position="48"/>
        <end position="70"/>
    </location>
</feature>
<dbReference type="PANTHER" id="PTHR11958">
    <property type="entry name" value="SODIUM/DICARBOXYLATE SYMPORTER-RELATED"/>
    <property type="match status" value="1"/>
</dbReference>
<evidence type="ECO:0000256" key="4">
    <source>
        <dbReference type="ARBA" id="ARBA00022989"/>
    </source>
</evidence>
<comment type="subcellular location">
    <subcellularLocation>
        <location evidence="1">Membrane</location>
        <topology evidence="1">Multi-pass membrane protein</topology>
    </subcellularLocation>
</comment>
<dbReference type="GO" id="GO:0015501">
    <property type="term" value="F:glutamate:sodium symporter activity"/>
    <property type="evidence" value="ECO:0007669"/>
    <property type="project" value="TreeGrafter"/>
</dbReference>
<keyword evidence="8" id="KW-1185">Reference proteome</keyword>
<dbReference type="EMBL" id="SOBT01000008">
    <property type="protein sequence ID" value="TDU30711.1"/>
    <property type="molecule type" value="Genomic_DNA"/>
</dbReference>
<dbReference type="InterPro" id="IPR036458">
    <property type="entry name" value="Na:dicarbo_symporter_sf"/>
</dbReference>
<dbReference type="InterPro" id="IPR001991">
    <property type="entry name" value="Na-dicarboxylate_symporter"/>
</dbReference>
<dbReference type="InterPro" id="IPR050746">
    <property type="entry name" value="DAACS"/>
</dbReference>
<gene>
    <name evidence="7" type="ORF">DFR24_0065</name>
</gene>
<feature type="transmembrane region" description="Helical" evidence="6">
    <location>
        <begin position="17"/>
        <end position="36"/>
    </location>
</feature>
<evidence type="ECO:0000313" key="7">
    <source>
        <dbReference type="EMBL" id="TDU30711.1"/>
    </source>
</evidence>